<organism evidence="1 2">
    <name type="scientific">Acetobacter tropicalis NBRC 101654</name>
    <dbReference type="NCBI Taxonomy" id="749388"/>
    <lineage>
        <taxon>Bacteria</taxon>
        <taxon>Pseudomonadati</taxon>
        <taxon>Pseudomonadota</taxon>
        <taxon>Alphaproteobacteria</taxon>
        <taxon>Acetobacterales</taxon>
        <taxon>Acetobacteraceae</taxon>
        <taxon>Acetobacter</taxon>
    </lineage>
</organism>
<comment type="caution">
    <text evidence="1">The sequence shown here is derived from an EMBL/GenBank/DDBJ whole genome shotgun (WGS) entry which is preliminary data.</text>
</comment>
<accession>F7VJ67</accession>
<dbReference type="AlphaFoldDB" id="F7VJ67"/>
<dbReference type="Proteomes" id="UP000004319">
    <property type="component" value="Unassembled WGS sequence"/>
</dbReference>
<name>F7VJ67_9PROT</name>
<evidence type="ECO:0000313" key="2">
    <source>
        <dbReference type="Proteomes" id="UP000004319"/>
    </source>
</evidence>
<evidence type="ECO:0000313" key="1">
    <source>
        <dbReference type="EMBL" id="GAA10412.1"/>
    </source>
</evidence>
<protein>
    <submittedName>
        <fullName evidence="1">Uncharacterized protein</fullName>
    </submittedName>
</protein>
<sequence length="58" mass="6252">MDWQDISGRLDGDGWVVIPGLLDKAACHSLSVLYASTRPIAFAPVMIRNAANILVQNA</sequence>
<reference evidence="1 2" key="1">
    <citation type="journal article" date="2011" name="Biochem. Biophys. Res. Commun.">
        <title>Increased number of Arginine-based salt bridges contributes to the thermotolerance of thermotolerant acetic acid bacteria, Acetobacter tropicalis SKU1100.</title>
        <authorList>
            <person name="Matsutani M."/>
            <person name="Hirakawa H."/>
            <person name="Nishikura M."/>
            <person name="Soemphol W."/>
            <person name="Ali I.A.I."/>
            <person name="Yakushi T."/>
            <person name="Matsushita K."/>
        </authorList>
    </citation>
    <scope>NUCLEOTIDE SEQUENCE [LARGE SCALE GENOMIC DNA]</scope>
    <source>
        <strain evidence="1 2">NBRC 101654</strain>
    </source>
</reference>
<proteinExistence type="predicted"/>
<dbReference type="EMBL" id="BABS01000253">
    <property type="protein sequence ID" value="GAA10412.1"/>
    <property type="molecule type" value="Genomic_DNA"/>
</dbReference>
<gene>
    <name evidence="1" type="ORF">ATPR_3416</name>
</gene>